<evidence type="ECO:0000256" key="7">
    <source>
        <dbReference type="ARBA" id="ARBA00037450"/>
    </source>
</evidence>
<comment type="caution">
    <text evidence="12">The sequence shown here is derived from an EMBL/GenBank/DDBJ whole genome shotgun (WGS) entry which is preliminary data.</text>
</comment>
<name>A0A176VKY2_MARPO</name>
<dbReference type="PROSITE" id="PS50053">
    <property type="entry name" value="UBIQUITIN_2"/>
    <property type="match status" value="1"/>
</dbReference>
<dbReference type="GO" id="GO:0004843">
    <property type="term" value="F:cysteine-type deubiquitinase activity"/>
    <property type="evidence" value="ECO:0007669"/>
    <property type="project" value="UniProtKB-UniRule"/>
</dbReference>
<dbReference type="GO" id="GO:0061136">
    <property type="term" value="P:regulation of proteasomal protein catabolic process"/>
    <property type="evidence" value="ECO:0007669"/>
    <property type="project" value="TreeGrafter"/>
</dbReference>
<dbReference type="InterPro" id="IPR029071">
    <property type="entry name" value="Ubiquitin-like_domsf"/>
</dbReference>
<evidence type="ECO:0000256" key="9">
    <source>
        <dbReference type="RuleBase" id="RU366025"/>
    </source>
</evidence>
<evidence type="ECO:0000259" key="10">
    <source>
        <dbReference type="PROSITE" id="PS50053"/>
    </source>
</evidence>
<dbReference type="Proteomes" id="UP000077202">
    <property type="component" value="Unassembled WGS sequence"/>
</dbReference>
<dbReference type="Pfam" id="PF00240">
    <property type="entry name" value="ubiquitin"/>
    <property type="match status" value="1"/>
</dbReference>
<keyword evidence="13" id="KW-1185">Reference proteome</keyword>
<keyword evidence="5 9" id="KW-0378">Hydrolase</keyword>
<dbReference type="PROSITE" id="PS00973">
    <property type="entry name" value="USP_2"/>
    <property type="match status" value="1"/>
</dbReference>
<evidence type="ECO:0000256" key="5">
    <source>
        <dbReference type="ARBA" id="ARBA00022801"/>
    </source>
</evidence>
<dbReference type="InterPro" id="IPR000626">
    <property type="entry name" value="Ubiquitin-like_dom"/>
</dbReference>
<keyword evidence="3 9" id="KW-0645">Protease</keyword>
<dbReference type="Gene3D" id="3.10.20.90">
    <property type="entry name" value="Phosphatidylinositol 3-kinase Catalytic Subunit, Chain A, domain 1"/>
    <property type="match status" value="1"/>
</dbReference>
<dbReference type="PANTHER" id="PTHR43982">
    <property type="entry name" value="UBIQUITIN CARBOXYL-TERMINAL HYDROLASE"/>
    <property type="match status" value="1"/>
</dbReference>
<dbReference type="CDD" id="cd02657">
    <property type="entry name" value="Peptidase_C19A"/>
    <property type="match status" value="1"/>
</dbReference>
<feature type="domain" description="Ubiquitin-like" evidence="10">
    <location>
        <begin position="2"/>
        <end position="71"/>
    </location>
</feature>
<dbReference type="SUPFAM" id="SSF54236">
    <property type="entry name" value="Ubiquitin-like"/>
    <property type="match status" value="1"/>
</dbReference>
<dbReference type="Pfam" id="PF00443">
    <property type="entry name" value="UCH"/>
    <property type="match status" value="1"/>
</dbReference>
<dbReference type="InterPro" id="IPR019954">
    <property type="entry name" value="Ubiquitin_CS"/>
</dbReference>
<reference evidence="12" key="1">
    <citation type="submission" date="2016-03" db="EMBL/GenBank/DDBJ databases">
        <title>Mechanisms controlling the formation of the plant cell surface in tip-growing cells are functionally conserved among land plants.</title>
        <authorList>
            <person name="Honkanen S."/>
            <person name="Jones V.A."/>
            <person name="Morieri G."/>
            <person name="Champion C."/>
            <person name="Hetherington A.J."/>
            <person name="Kelly S."/>
            <person name="Saint-Marcoux D."/>
            <person name="Proust H."/>
            <person name="Prescott H."/>
            <person name="Dolan L."/>
        </authorList>
    </citation>
    <scope>NUCLEOTIDE SEQUENCE [LARGE SCALE GENOMIC DNA]</scope>
    <source>
        <tissue evidence="12">Whole gametophyte</tissue>
    </source>
</reference>
<dbReference type="InterPro" id="IPR028889">
    <property type="entry name" value="USP"/>
</dbReference>
<comment type="catalytic activity">
    <reaction evidence="1 9">
        <text>Thiol-dependent hydrolysis of ester, thioester, amide, peptide and isopeptide bonds formed by the C-terminal Gly of ubiquitin (a 76-residue protein attached to proteins as an intracellular targeting signal).</text>
        <dbReference type="EC" id="3.4.19.12"/>
    </reaction>
</comment>
<dbReference type="GO" id="GO:0016579">
    <property type="term" value="P:protein deubiquitination"/>
    <property type="evidence" value="ECO:0007669"/>
    <property type="project" value="InterPro"/>
</dbReference>
<evidence type="ECO:0000313" key="13">
    <source>
        <dbReference type="Proteomes" id="UP000077202"/>
    </source>
</evidence>
<proteinExistence type="inferred from homology"/>
<dbReference type="PROSITE" id="PS00972">
    <property type="entry name" value="USP_1"/>
    <property type="match status" value="1"/>
</dbReference>
<dbReference type="FunFam" id="3.10.20.90:FF:000119">
    <property type="entry name" value="Ubiquitin carboxyl-terminal hydrolase 14"/>
    <property type="match status" value="1"/>
</dbReference>
<evidence type="ECO:0000313" key="12">
    <source>
        <dbReference type="EMBL" id="OAE20426.1"/>
    </source>
</evidence>
<comment type="function">
    <text evidence="7 9">Recognizes and hydrolyzes the peptide bond at the C-terminal Gly of ubiquitin. Involved in the processing of poly-ubiquitin precursors as well as that of ubiquitinated proteins.</text>
</comment>
<dbReference type="GO" id="GO:0043161">
    <property type="term" value="P:proteasome-mediated ubiquitin-dependent protein catabolic process"/>
    <property type="evidence" value="ECO:0007669"/>
    <property type="project" value="InterPro"/>
</dbReference>
<evidence type="ECO:0000256" key="2">
    <source>
        <dbReference type="ARBA" id="ARBA00009085"/>
    </source>
</evidence>
<dbReference type="SMART" id="SM00213">
    <property type="entry name" value="UBQ"/>
    <property type="match status" value="1"/>
</dbReference>
<gene>
    <name evidence="12" type="ORF">AXG93_4905s1260</name>
</gene>
<evidence type="ECO:0000259" key="11">
    <source>
        <dbReference type="PROSITE" id="PS50235"/>
    </source>
</evidence>
<dbReference type="InterPro" id="IPR001394">
    <property type="entry name" value="Peptidase_C19_UCH"/>
</dbReference>
<evidence type="ECO:0000256" key="8">
    <source>
        <dbReference type="ARBA" id="ARBA00063563"/>
    </source>
</evidence>
<dbReference type="InterPro" id="IPR018200">
    <property type="entry name" value="USP_CS"/>
</dbReference>
<dbReference type="PROSITE" id="PS50235">
    <property type="entry name" value="USP_3"/>
    <property type="match status" value="1"/>
</dbReference>
<evidence type="ECO:0000256" key="1">
    <source>
        <dbReference type="ARBA" id="ARBA00000707"/>
    </source>
</evidence>
<dbReference type="PROSITE" id="PS00299">
    <property type="entry name" value="UBIQUITIN_1"/>
    <property type="match status" value="1"/>
</dbReference>
<evidence type="ECO:0000256" key="3">
    <source>
        <dbReference type="ARBA" id="ARBA00022670"/>
    </source>
</evidence>
<keyword evidence="4 9" id="KW-0833">Ubl conjugation pathway</keyword>
<protein>
    <recommendedName>
        <fullName evidence="9">Ubiquitin carboxyl-terminal hydrolase</fullName>
        <ecNumber evidence="9">3.4.19.12</ecNumber>
    </recommendedName>
</protein>
<sequence>MPTVSVKWQKVTFPAVEIDTDQPPYVFKCQLFDLTGVPPERQKIMLKGELLKDDGDWGRLGVKDGQKLMMMGTADAIPDAPKEKPIFLEDLPEDQQGSHATGYTAGLVNLGNTCYLNSTLQCLHTVPELKGALQNYSASMSTDTDLSSHNLTLATRDLFQELDRSSNAVSPSRFLTVLRSKFPQFSQQDNSGMYMQQDAEECWTQLVYTLSKGLRVPVDESKTSEATVKHLFGIDLTNVVKCAETGEQSVDRETVYTLKCHISVGVNHLVEGLKQGLVTEIEKTSPVLNRTAVYVKESLLSKLPQYLTVQFVRFFWKRDSGKAKILRKVDYPLTLDVLEFCTEELKEKLKLPRKLLQAQEDIKAGLLKATKGKERKESADEEMAEAPSSSGTIDLVKEELTGVYDLVAVLTHKGRSADSGHYVAWVKQESGKWVEFDDENPIPQREEDITKLSGGGDWHMAYICLYKARVYRSDVEVKAPALDLDIFCNVGLDVTSMRRVIRKELLGV</sequence>
<dbReference type="PANTHER" id="PTHR43982:SF1">
    <property type="entry name" value="UBIQUITIN CARBOXYL-TERMINAL HYDROLASE 14"/>
    <property type="match status" value="1"/>
</dbReference>
<dbReference type="CDD" id="cd16104">
    <property type="entry name" value="Ubl_USP14_like"/>
    <property type="match status" value="1"/>
</dbReference>
<dbReference type="Gene3D" id="3.90.70.10">
    <property type="entry name" value="Cysteine proteinases"/>
    <property type="match status" value="1"/>
</dbReference>
<dbReference type="AlphaFoldDB" id="A0A176VKY2"/>
<comment type="subunit">
    <text evidence="8">Interacts with calmodulin (CaM).</text>
</comment>
<feature type="domain" description="USP" evidence="11">
    <location>
        <begin position="105"/>
        <end position="469"/>
    </location>
</feature>
<dbReference type="EMBL" id="LVLJ01003617">
    <property type="protein sequence ID" value="OAE20426.1"/>
    <property type="molecule type" value="Genomic_DNA"/>
</dbReference>
<comment type="similarity">
    <text evidence="2 9">Belongs to the peptidase C19 family.</text>
</comment>
<evidence type="ECO:0000256" key="6">
    <source>
        <dbReference type="ARBA" id="ARBA00022807"/>
    </source>
</evidence>
<accession>A0A176VKY2</accession>
<dbReference type="EC" id="3.4.19.12" evidence="9"/>
<organism evidence="12 13">
    <name type="scientific">Marchantia polymorpha subsp. ruderalis</name>
    <dbReference type="NCBI Taxonomy" id="1480154"/>
    <lineage>
        <taxon>Eukaryota</taxon>
        <taxon>Viridiplantae</taxon>
        <taxon>Streptophyta</taxon>
        <taxon>Embryophyta</taxon>
        <taxon>Marchantiophyta</taxon>
        <taxon>Marchantiopsida</taxon>
        <taxon>Marchantiidae</taxon>
        <taxon>Marchantiales</taxon>
        <taxon>Marchantiaceae</taxon>
        <taxon>Marchantia</taxon>
    </lineage>
</organism>
<dbReference type="InterPro" id="IPR038765">
    <property type="entry name" value="Papain-like_cys_pep_sf"/>
</dbReference>
<keyword evidence="6 9" id="KW-0788">Thiol protease</keyword>
<dbReference type="SUPFAM" id="SSF54001">
    <property type="entry name" value="Cysteine proteinases"/>
    <property type="match status" value="1"/>
</dbReference>
<evidence type="ECO:0000256" key="4">
    <source>
        <dbReference type="ARBA" id="ARBA00022786"/>
    </source>
</evidence>
<dbReference type="GO" id="GO:0070628">
    <property type="term" value="F:proteasome binding"/>
    <property type="evidence" value="ECO:0007669"/>
    <property type="project" value="TreeGrafter"/>
</dbReference>
<dbReference type="FunFam" id="3.90.70.10:FF:000032">
    <property type="entry name" value="Ubiquitin carboxyl-terminal hydrolase 14"/>
    <property type="match status" value="1"/>
</dbReference>
<dbReference type="InterPro" id="IPR044635">
    <property type="entry name" value="UBP14-like"/>
</dbReference>